<sequence length="54" mass="5416">MKSDVLINAAGIESETVSSSAAISTLTPKANSTLSITSGVVCSSRDNPIVSSSM</sequence>
<protein>
    <submittedName>
        <fullName evidence="1">Unannotated protein</fullName>
    </submittedName>
</protein>
<name>A0A6J7E0U5_9ZZZZ</name>
<dbReference type="EMBL" id="CAFBLK010000177">
    <property type="protein sequence ID" value="CAB4873393.1"/>
    <property type="molecule type" value="Genomic_DNA"/>
</dbReference>
<accession>A0A6J7E0U5</accession>
<evidence type="ECO:0000313" key="1">
    <source>
        <dbReference type="EMBL" id="CAB4873393.1"/>
    </source>
</evidence>
<organism evidence="1">
    <name type="scientific">freshwater metagenome</name>
    <dbReference type="NCBI Taxonomy" id="449393"/>
    <lineage>
        <taxon>unclassified sequences</taxon>
        <taxon>metagenomes</taxon>
        <taxon>ecological metagenomes</taxon>
    </lineage>
</organism>
<dbReference type="EMBL" id="CAFBOR010000014">
    <property type="protein sequence ID" value="CAB4978037.1"/>
    <property type="molecule type" value="Genomic_DNA"/>
</dbReference>
<evidence type="ECO:0000313" key="2">
    <source>
        <dbReference type="EMBL" id="CAB4978037.1"/>
    </source>
</evidence>
<reference evidence="1" key="1">
    <citation type="submission" date="2020-05" db="EMBL/GenBank/DDBJ databases">
        <authorList>
            <person name="Chiriac C."/>
            <person name="Salcher M."/>
            <person name="Ghai R."/>
            <person name="Kavagutti S V."/>
        </authorList>
    </citation>
    <scope>NUCLEOTIDE SEQUENCE</scope>
</reference>
<gene>
    <name evidence="1" type="ORF">UFOPK3317_01013</name>
    <name evidence="2" type="ORF">UFOPK3974_00192</name>
</gene>
<dbReference type="AlphaFoldDB" id="A0A6J7E0U5"/>
<proteinExistence type="predicted"/>